<dbReference type="InterPro" id="IPR027912">
    <property type="entry name" value="CFAP54"/>
</dbReference>
<organism evidence="2 3">
    <name type="scientific">Desmophyllum pertusum</name>
    <dbReference type="NCBI Taxonomy" id="174260"/>
    <lineage>
        <taxon>Eukaryota</taxon>
        <taxon>Metazoa</taxon>
        <taxon>Cnidaria</taxon>
        <taxon>Anthozoa</taxon>
        <taxon>Hexacorallia</taxon>
        <taxon>Scleractinia</taxon>
        <taxon>Caryophylliina</taxon>
        <taxon>Caryophylliidae</taxon>
        <taxon>Desmophyllum</taxon>
    </lineage>
</organism>
<dbReference type="OrthoDB" id="2104158at2759"/>
<gene>
    <name evidence="2" type="ORF">OS493_030849</name>
</gene>
<name>A0A9W9YN25_9CNID</name>
<dbReference type="Proteomes" id="UP001163046">
    <property type="component" value="Unassembled WGS sequence"/>
</dbReference>
<dbReference type="Pfam" id="PF14858">
    <property type="entry name" value="CFAP54_N"/>
    <property type="match status" value="1"/>
</dbReference>
<dbReference type="PANTHER" id="PTHR33487">
    <property type="entry name" value="CILIA- AND FLAGELLA-ASSOCIATED PROTEIN 54"/>
    <property type="match status" value="1"/>
</dbReference>
<feature type="region of interest" description="Disordered" evidence="1">
    <location>
        <begin position="1"/>
        <end position="32"/>
    </location>
</feature>
<protein>
    <submittedName>
        <fullName evidence="2">Uncharacterized protein</fullName>
    </submittedName>
</protein>
<sequence>MERSGSGKSEADLKNSFSGGNARNVLQSAGTTASDHKQISPVLVAFEQELSRFIKYIKKKSEPGLKIKKNDEEPLARGSNTLFSMWNMYETRLPQSYYQEKLLNTGDFLFSVKEYKLAQFHCYGRYLTKHVQRRLTLGEAAELDAESFTRYICQMLRSALGEAICSYHVNSAEDPKLQNPDVVSHCVAALKVLRLTTQTSLHKEELCWLVFNGTVHIYSICRHLMACGHSSKALEFLLWACMCLESSIPLLTVKYLTWRSTLYTAVCQCYFDLKVPMHAESFAKRGLTKVNELSDIEKMSTSEATQRLMQHFGRPRQRCSCHKILANYKELPIKNNHAWPRTPTERLLTDLQGTSAKFLAILEALSETHRRTLHCEAPTPDAEDTAIDVCAELFFAGMDIIAGGGGTKQSHVVKHEGGIHPSVWELQNTSLMELVAKGENGVPLPALVKFVKHAFSYEQWEPFGILIEPTLQLLQEQSDINSLVGIKTLQLMLALEPFYNTVKKPKKTPAHTDEGETAAHTHGKSGSALEELTHLADVIQSCSEEPFKSAILMKDSDMMVDVALFLWSKCKPHFQRIMSSSLENCKQLLNDVFVNRWLYILTVVHTALSWSNAASFDPILSAEVTLKFSLLLECKAGLTDHSRVGSADMDTPALTVSPEHVDIKQVGSYNSKLSLTS</sequence>
<proteinExistence type="predicted"/>
<feature type="compositionally biased region" description="Polar residues" evidence="1">
    <location>
        <begin position="15"/>
        <end position="32"/>
    </location>
</feature>
<keyword evidence="3" id="KW-1185">Reference proteome</keyword>
<dbReference type="GO" id="GO:0060271">
    <property type="term" value="P:cilium assembly"/>
    <property type="evidence" value="ECO:0007669"/>
    <property type="project" value="TreeGrafter"/>
</dbReference>
<dbReference type="PANTHER" id="PTHR33487:SF1">
    <property type="entry name" value="CILIA- AND FLAGELLA-ASSOCIATED PROTEIN 54"/>
    <property type="match status" value="1"/>
</dbReference>
<feature type="region of interest" description="Disordered" evidence="1">
    <location>
        <begin position="505"/>
        <end position="525"/>
    </location>
</feature>
<dbReference type="EMBL" id="MU827335">
    <property type="protein sequence ID" value="KAJ7353999.1"/>
    <property type="molecule type" value="Genomic_DNA"/>
</dbReference>
<evidence type="ECO:0000256" key="1">
    <source>
        <dbReference type="SAM" id="MobiDB-lite"/>
    </source>
</evidence>
<feature type="compositionally biased region" description="Basic and acidic residues" evidence="1">
    <location>
        <begin position="510"/>
        <end position="519"/>
    </location>
</feature>
<feature type="compositionally biased region" description="Basic and acidic residues" evidence="1">
    <location>
        <begin position="1"/>
        <end position="13"/>
    </location>
</feature>
<dbReference type="AlphaFoldDB" id="A0A9W9YN25"/>
<evidence type="ECO:0000313" key="2">
    <source>
        <dbReference type="EMBL" id="KAJ7353999.1"/>
    </source>
</evidence>
<evidence type="ECO:0000313" key="3">
    <source>
        <dbReference type="Proteomes" id="UP001163046"/>
    </source>
</evidence>
<comment type="caution">
    <text evidence="2">The sequence shown here is derived from an EMBL/GenBank/DDBJ whole genome shotgun (WGS) entry which is preliminary data.</text>
</comment>
<reference evidence="2" key="1">
    <citation type="submission" date="2023-01" db="EMBL/GenBank/DDBJ databases">
        <title>Genome assembly of the deep-sea coral Lophelia pertusa.</title>
        <authorList>
            <person name="Herrera S."/>
            <person name="Cordes E."/>
        </authorList>
    </citation>
    <scope>NUCLEOTIDE SEQUENCE</scope>
    <source>
        <strain evidence="2">USNM1676648</strain>
        <tissue evidence="2">Polyp</tissue>
    </source>
</reference>
<accession>A0A9W9YN25</accession>